<comment type="subcellular location">
    <subcellularLocation>
        <location evidence="1">Membrane</location>
        <topology evidence="1">Multi-pass membrane protein</topology>
    </subcellularLocation>
</comment>
<keyword evidence="9" id="KW-1185">Reference proteome</keyword>
<feature type="transmembrane region" description="Helical" evidence="7">
    <location>
        <begin position="281"/>
        <end position="300"/>
    </location>
</feature>
<dbReference type="EMBL" id="JBHTAA010000002">
    <property type="protein sequence ID" value="MFC7203059.1"/>
    <property type="molecule type" value="Genomic_DNA"/>
</dbReference>
<dbReference type="Pfam" id="PF01594">
    <property type="entry name" value="AI-2E_transport"/>
    <property type="match status" value="1"/>
</dbReference>
<reference evidence="8 9" key="1">
    <citation type="journal article" date="2019" name="Int. J. Syst. Evol. Microbiol.">
        <title>The Global Catalogue of Microorganisms (GCM) 10K type strain sequencing project: providing services to taxonomists for standard genome sequencing and annotation.</title>
        <authorList>
            <consortium name="The Broad Institute Genomics Platform"/>
            <consortium name="The Broad Institute Genome Sequencing Center for Infectious Disease"/>
            <person name="Wu L."/>
            <person name="Ma J."/>
        </authorList>
    </citation>
    <scope>NUCLEOTIDE SEQUENCE [LARGE SCALE GENOMIC DNA]</scope>
    <source>
        <strain evidence="8 9">DSM 29988</strain>
    </source>
</reference>
<feature type="compositionally biased region" description="Basic and acidic residues" evidence="6">
    <location>
        <begin position="385"/>
        <end position="394"/>
    </location>
</feature>
<name>A0ABD5ZD92_9EURY</name>
<keyword evidence="3 7" id="KW-0812">Transmembrane</keyword>
<dbReference type="PANTHER" id="PTHR21716">
    <property type="entry name" value="TRANSMEMBRANE PROTEIN"/>
    <property type="match status" value="1"/>
</dbReference>
<feature type="transmembrane region" description="Helical" evidence="7">
    <location>
        <begin position="43"/>
        <end position="59"/>
    </location>
</feature>
<dbReference type="AlphaFoldDB" id="A0ABD5ZD92"/>
<evidence type="ECO:0000313" key="8">
    <source>
        <dbReference type="EMBL" id="MFC7203059.1"/>
    </source>
</evidence>
<evidence type="ECO:0000256" key="2">
    <source>
        <dbReference type="ARBA" id="ARBA00009773"/>
    </source>
</evidence>
<evidence type="ECO:0000256" key="1">
    <source>
        <dbReference type="ARBA" id="ARBA00004141"/>
    </source>
</evidence>
<dbReference type="InterPro" id="IPR002549">
    <property type="entry name" value="AI-2E-like"/>
</dbReference>
<evidence type="ECO:0000256" key="3">
    <source>
        <dbReference type="ARBA" id="ARBA00022692"/>
    </source>
</evidence>
<comment type="caution">
    <text evidence="8">The sequence shown here is derived from an EMBL/GenBank/DDBJ whole genome shotgun (WGS) entry which is preliminary data.</text>
</comment>
<feature type="transmembrane region" description="Helical" evidence="7">
    <location>
        <begin position="71"/>
        <end position="96"/>
    </location>
</feature>
<feature type="transmembrane region" description="Helical" evidence="7">
    <location>
        <begin position="240"/>
        <end position="269"/>
    </location>
</feature>
<evidence type="ECO:0000313" key="9">
    <source>
        <dbReference type="Proteomes" id="UP001596481"/>
    </source>
</evidence>
<feature type="transmembrane region" description="Helical" evidence="7">
    <location>
        <begin position="320"/>
        <end position="345"/>
    </location>
</feature>
<dbReference type="GO" id="GO:0016020">
    <property type="term" value="C:membrane"/>
    <property type="evidence" value="ECO:0007669"/>
    <property type="project" value="UniProtKB-SubCell"/>
</dbReference>
<sequence length="394" mass="43493">MATERIRGDSLVGPLRNRRYLWWWAFGLLLLGVTAWIGYNYVGWIVFGLFTYYVGRPITRWIQRYISSRTIAAALTLAFIIVPIIVFLSLFLGVALNQALQILSSDAATALISRLQLPFQQLPSDPVDAITVILQDPTYTSLFGQVSGVAGALATTLFNVFLMLIFAFFLLIQERPLSQWFQKNIFGTDSLAVEYLRSVDRGLTSVFFGYTLTIFVIMILAAVIYGVFNFISPGGIRIPYAILLAVVTGVFTLIPLVGRSVVYAFIVAIMAAQVLQTNPGLLWIPIVFFALMVLVFDNVVRTYIRPALSGKSYNMALVMFAYLLGPALFGWYGIFMGPLLMVVIVEFVTKVMPRFAGVEPEEPVEIPPEVGTGGGSPVEFGDFPDADRGDTPAG</sequence>
<protein>
    <submittedName>
        <fullName evidence="8">AI-2E family transporter</fullName>
    </submittedName>
</protein>
<feature type="transmembrane region" description="Helical" evidence="7">
    <location>
        <begin position="207"/>
        <end position="228"/>
    </location>
</feature>
<feature type="transmembrane region" description="Helical" evidence="7">
    <location>
        <begin position="149"/>
        <end position="172"/>
    </location>
</feature>
<accession>A0ABD5ZD92</accession>
<evidence type="ECO:0000256" key="6">
    <source>
        <dbReference type="SAM" id="MobiDB-lite"/>
    </source>
</evidence>
<feature type="region of interest" description="Disordered" evidence="6">
    <location>
        <begin position="363"/>
        <end position="394"/>
    </location>
</feature>
<evidence type="ECO:0000256" key="4">
    <source>
        <dbReference type="ARBA" id="ARBA00022989"/>
    </source>
</evidence>
<organism evidence="8 9">
    <name type="scientific">Haloferax namakaokahaiae</name>
    <dbReference type="NCBI Taxonomy" id="1748331"/>
    <lineage>
        <taxon>Archaea</taxon>
        <taxon>Methanobacteriati</taxon>
        <taxon>Methanobacteriota</taxon>
        <taxon>Stenosarchaea group</taxon>
        <taxon>Halobacteria</taxon>
        <taxon>Halobacteriales</taxon>
        <taxon>Haloferacaceae</taxon>
        <taxon>Haloferax</taxon>
    </lineage>
</organism>
<keyword evidence="5 7" id="KW-0472">Membrane</keyword>
<comment type="similarity">
    <text evidence="2">Belongs to the autoinducer-2 exporter (AI-2E) (TC 2.A.86) family.</text>
</comment>
<evidence type="ECO:0000256" key="5">
    <source>
        <dbReference type="ARBA" id="ARBA00023136"/>
    </source>
</evidence>
<dbReference type="Proteomes" id="UP001596481">
    <property type="component" value="Unassembled WGS sequence"/>
</dbReference>
<feature type="transmembrane region" description="Helical" evidence="7">
    <location>
        <begin position="20"/>
        <end position="37"/>
    </location>
</feature>
<evidence type="ECO:0000256" key="7">
    <source>
        <dbReference type="SAM" id="Phobius"/>
    </source>
</evidence>
<proteinExistence type="inferred from homology"/>
<keyword evidence="4 7" id="KW-1133">Transmembrane helix</keyword>
<dbReference type="PANTHER" id="PTHR21716:SF4">
    <property type="entry name" value="TRANSMEMBRANE PROTEIN 245"/>
    <property type="match status" value="1"/>
</dbReference>
<gene>
    <name evidence="8" type="ORF">ACFQJC_06010</name>
</gene>
<dbReference type="RefSeq" id="WP_390222373.1">
    <property type="nucleotide sequence ID" value="NZ_JBHTAA010000002.1"/>
</dbReference>